<dbReference type="InterPro" id="IPR005123">
    <property type="entry name" value="Oxoglu/Fe-dep_dioxygenase_dom"/>
</dbReference>
<evidence type="ECO:0000256" key="3">
    <source>
        <dbReference type="SAM" id="MobiDB-lite"/>
    </source>
</evidence>
<dbReference type="InterPro" id="IPR050231">
    <property type="entry name" value="Iron_ascorbate_oxido_reductase"/>
</dbReference>
<organism evidence="5 6">
    <name type="scientific">Extremus antarcticus</name>
    <dbReference type="NCBI Taxonomy" id="702011"/>
    <lineage>
        <taxon>Eukaryota</taxon>
        <taxon>Fungi</taxon>
        <taxon>Dikarya</taxon>
        <taxon>Ascomycota</taxon>
        <taxon>Pezizomycotina</taxon>
        <taxon>Dothideomycetes</taxon>
        <taxon>Dothideomycetidae</taxon>
        <taxon>Mycosphaerellales</taxon>
        <taxon>Extremaceae</taxon>
        <taxon>Extremus</taxon>
    </lineage>
</organism>
<keyword evidence="2" id="KW-0560">Oxidoreductase</keyword>
<dbReference type="GO" id="GO:0046872">
    <property type="term" value="F:metal ion binding"/>
    <property type="evidence" value="ECO:0007669"/>
    <property type="project" value="UniProtKB-KW"/>
</dbReference>
<comment type="similarity">
    <text evidence="1 2">Belongs to the iron/ascorbate-dependent oxidoreductase family.</text>
</comment>
<reference evidence="5" key="1">
    <citation type="submission" date="2023-04" db="EMBL/GenBank/DDBJ databases">
        <title>Black Yeasts Isolated from many extreme environments.</title>
        <authorList>
            <person name="Coleine C."/>
            <person name="Stajich J.E."/>
            <person name="Selbmann L."/>
        </authorList>
    </citation>
    <scope>NUCLEOTIDE SEQUENCE</scope>
    <source>
        <strain evidence="5">CCFEE 5312</strain>
    </source>
</reference>
<dbReference type="PANTHER" id="PTHR47990">
    <property type="entry name" value="2-OXOGLUTARATE (2OG) AND FE(II)-DEPENDENT OXYGENASE SUPERFAMILY PROTEIN-RELATED"/>
    <property type="match status" value="1"/>
</dbReference>
<comment type="caution">
    <text evidence="5">The sequence shown here is derived from an EMBL/GenBank/DDBJ whole genome shotgun (WGS) entry which is preliminary data.</text>
</comment>
<keyword evidence="2" id="KW-0479">Metal-binding</keyword>
<dbReference type="SUPFAM" id="SSF51197">
    <property type="entry name" value="Clavaminate synthase-like"/>
    <property type="match status" value="1"/>
</dbReference>
<name>A0AAJ0GJU7_9PEZI</name>
<accession>A0AAJ0GJU7</accession>
<proteinExistence type="inferred from homology"/>
<dbReference type="Pfam" id="PF14226">
    <property type="entry name" value="DIOX_N"/>
    <property type="match status" value="1"/>
</dbReference>
<sequence length="334" mass="36490">MLIPTVDLSSDNPNASNQLLDAATEYGFVFIENNNIGILKSNIDNLFALSQNFFAAPVEVKQEVAIGSNKAGKNHGWLSRGIETLDPATQKRADVKEALNIGAHINGELQQALPTPLEPHRETIIAFQNSCHAFCQLIFQHLAEALKVKRDWFTTRHDPSKGPSGTLLRLLYYPHVLDVEDGIDIRAGAHSDFGSVTLLFQFPGQPGLEIKTPTGEWESVPVDPAQGESNGVVESERVLPILVNIGDLLEDWTGGLLKSTVHRVIFPKGGEGADRYSIAYFCHPLDDARLDPVPSNKVQDHAAKTGKGSTRNGTVLTAKDHLMERLAATYSIKT</sequence>
<dbReference type="InterPro" id="IPR026992">
    <property type="entry name" value="DIOX_N"/>
</dbReference>
<feature type="domain" description="Fe2OG dioxygenase" evidence="4">
    <location>
        <begin position="162"/>
        <end position="284"/>
    </location>
</feature>
<dbReference type="GO" id="GO:0044283">
    <property type="term" value="P:small molecule biosynthetic process"/>
    <property type="evidence" value="ECO:0007669"/>
    <property type="project" value="UniProtKB-ARBA"/>
</dbReference>
<evidence type="ECO:0000313" key="5">
    <source>
        <dbReference type="EMBL" id="KAK3058985.1"/>
    </source>
</evidence>
<dbReference type="InterPro" id="IPR044861">
    <property type="entry name" value="IPNS-like_FE2OG_OXY"/>
</dbReference>
<dbReference type="EMBL" id="JAWDJX010000001">
    <property type="protein sequence ID" value="KAK3058985.1"/>
    <property type="molecule type" value="Genomic_DNA"/>
</dbReference>
<dbReference type="Proteomes" id="UP001271007">
    <property type="component" value="Unassembled WGS sequence"/>
</dbReference>
<feature type="region of interest" description="Disordered" evidence="3">
    <location>
        <begin position="294"/>
        <end position="313"/>
    </location>
</feature>
<keyword evidence="6" id="KW-1185">Reference proteome</keyword>
<protein>
    <recommendedName>
        <fullName evidence="4">Fe2OG dioxygenase domain-containing protein</fullName>
    </recommendedName>
</protein>
<gene>
    <name evidence="5" type="ORF">LTR09_000551</name>
</gene>
<evidence type="ECO:0000313" key="6">
    <source>
        <dbReference type="Proteomes" id="UP001271007"/>
    </source>
</evidence>
<dbReference type="AlphaFoldDB" id="A0AAJ0GJU7"/>
<evidence type="ECO:0000256" key="1">
    <source>
        <dbReference type="ARBA" id="ARBA00008056"/>
    </source>
</evidence>
<evidence type="ECO:0000256" key="2">
    <source>
        <dbReference type="RuleBase" id="RU003682"/>
    </source>
</evidence>
<evidence type="ECO:0000259" key="4">
    <source>
        <dbReference type="PROSITE" id="PS51471"/>
    </source>
</evidence>
<dbReference type="GO" id="GO:0016491">
    <property type="term" value="F:oxidoreductase activity"/>
    <property type="evidence" value="ECO:0007669"/>
    <property type="project" value="UniProtKB-KW"/>
</dbReference>
<keyword evidence="2" id="KW-0408">Iron</keyword>
<dbReference type="Gene3D" id="2.60.120.330">
    <property type="entry name" value="B-lactam Antibiotic, Isopenicillin N Synthase, Chain"/>
    <property type="match status" value="1"/>
</dbReference>
<dbReference type="InterPro" id="IPR027443">
    <property type="entry name" value="IPNS-like_sf"/>
</dbReference>
<dbReference type="Pfam" id="PF03171">
    <property type="entry name" value="2OG-FeII_Oxy"/>
    <property type="match status" value="1"/>
</dbReference>
<dbReference type="PROSITE" id="PS51471">
    <property type="entry name" value="FE2OG_OXY"/>
    <property type="match status" value="1"/>
</dbReference>